<dbReference type="InterPro" id="IPR000064">
    <property type="entry name" value="NLP_P60_dom"/>
</dbReference>
<accession>A0ABV8LV40</accession>
<evidence type="ECO:0000256" key="4">
    <source>
        <dbReference type="ARBA" id="ARBA00022807"/>
    </source>
</evidence>
<dbReference type="PANTHER" id="PTHR47053">
    <property type="entry name" value="MUREIN DD-ENDOPEPTIDASE MEPH-RELATED"/>
    <property type="match status" value="1"/>
</dbReference>
<comment type="caution">
    <text evidence="6">The sequence shown here is derived from an EMBL/GenBank/DDBJ whole genome shotgun (WGS) entry which is preliminary data.</text>
</comment>
<dbReference type="InterPro" id="IPR051202">
    <property type="entry name" value="Peptidase_C40"/>
</dbReference>
<sequence>MTARIGVATATLFREPTTDRPLDAPALAPVTDVRKWVASLEPAERLRTAVVSQALLGEPAIVDSTVDGWSKVVLTGQPATDLDPRGYPGWLPSCQLAPSVAASAASLAASGLTDSSAGADLVVAVTATTLRDVPDGDLVLPAVVLGTRLRRAPLTGPGRSTTSASGWCAVDVPGHPEPLWARSLDLAPAPTTVTPREVLKTAAMLRETPYVWGGLSPFGIDCSGLVHLSWRRHGVTLPRDAYNQAAYTTPIPFGTERPGDLYFFARPGQRVHHVGFVASAPRGDTRIMLHACSEQREVVIEEVRGKRADTLVAAHRVPL</sequence>
<gene>
    <name evidence="6" type="ORF">ACFOZ4_26205</name>
</gene>
<dbReference type="PROSITE" id="PS51935">
    <property type="entry name" value="NLPC_P60"/>
    <property type="match status" value="1"/>
</dbReference>
<dbReference type="PANTHER" id="PTHR47053:SF1">
    <property type="entry name" value="MUREIN DD-ENDOPEPTIDASE MEPH-RELATED"/>
    <property type="match status" value="1"/>
</dbReference>
<feature type="domain" description="NlpC/P60" evidence="5">
    <location>
        <begin position="191"/>
        <end position="318"/>
    </location>
</feature>
<proteinExistence type="inferred from homology"/>
<evidence type="ECO:0000313" key="7">
    <source>
        <dbReference type="Proteomes" id="UP001595816"/>
    </source>
</evidence>
<reference evidence="7" key="1">
    <citation type="journal article" date="2019" name="Int. J. Syst. Evol. Microbiol.">
        <title>The Global Catalogue of Microorganisms (GCM) 10K type strain sequencing project: providing services to taxonomists for standard genome sequencing and annotation.</title>
        <authorList>
            <consortium name="The Broad Institute Genomics Platform"/>
            <consortium name="The Broad Institute Genome Sequencing Center for Infectious Disease"/>
            <person name="Wu L."/>
            <person name="Ma J."/>
        </authorList>
    </citation>
    <scope>NUCLEOTIDE SEQUENCE [LARGE SCALE GENOMIC DNA]</scope>
    <source>
        <strain evidence="7">CGMCC 4.7289</strain>
    </source>
</reference>
<name>A0ABV8LV40_9ACTN</name>
<dbReference type="EMBL" id="JBHSAY010000015">
    <property type="protein sequence ID" value="MFC4134120.1"/>
    <property type="molecule type" value="Genomic_DNA"/>
</dbReference>
<evidence type="ECO:0000259" key="5">
    <source>
        <dbReference type="PROSITE" id="PS51935"/>
    </source>
</evidence>
<evidence type="ECO:0000313" key="6">
    <source>
        <dbReference type="EMBL" id="MFC4134120.1"/>
    </source>
</evidence>
<evidence type="ECO:0000256" key="2">
    <source>
        <dbReference type="ARBA" id="ARBA00022670"/>
    </source>
</evidence>
<dbReference type="InterPro" id="IPR038765">
    <property type="entry name" value="Papain-like_cys_pep_sf"/>
</dbReference>
<dbReference type="Gene3D" id="3.90.1720.10">
    <property type="entry name" value="endopeptidase domain like (from Nostoc punctiforme)"/>
    <property type="match status" value="1"/>
</dbReference>
<evidence type="ECO:0000256" key="1">
    <source>
        <dbReference type="ARBA" id="ARBA00007074"/>
    </source>
</evidence>
<keyword evidence="2" id="KW-0645">Protease</keyword>
<dbReference type="SUPFAM" id="SSF54001">
    <property type="entry name" value="Cysteine proteinases"/>
    <property type="match status" value="1"/>
</dbReference>
<comment type="similarity">
    <text evidence="1">Belongs to the peptidase C40 family.</text>
</comment>
<keyword evidence="7" id="KW-1185">Reference proteome</keyword>
<protein>
    <submittedName>
        <fullName evidence="6">NlpC/P60 family protein</fullName>
    </submittedName>
</protein>
<keyword evidence="4" id="KW-0788">Thiol protease</keyword>
<dbReference type="Pfam" id="PF00877">
    <property type="entry name" value="NLPC_P60"/>
    <property type="match status" value="1"/>
</dbReference>
<evidence type="ECO:0000256" key="3">
    <source>
        <dbReference type="ARBA" id="ARBA00022801"/>
    </source>
</evidence>
<organism evidence="6 7">
    <name type="scientific">Hamadaea flava</name>
    <dbReference type="NCBI Taxonomy" id="1742688"/>
    <lineage>
        <taxon>Bacteria</taxon>
        <taxon>Bacillati</taxon>
        <taxon>Actinomycetota</taxon>
        <taxon>Actinomycetes</taxon>
        <taxon>Micromonosporales</taxon>
        <taxon>Micromonosporaceae</taxon>
        <taxon>Hamadaea</taxon>
    </lineage>
</organism>
<dbReference type="Proteomes" id="UP001595816">
    <property type="component" value="Unassembled WGS sequence"/>
</dbReference>
<dbReference type="RefSeq" id="WP_253761693.1">
    <property type="nucleotide sequence ID" value="NZ_JAMZDZ010000001.1"/>
</dbReference>
<keyword evidence="3" id="KW-0378">Hydrolase</keyword>